<dbReference type="InterPro" id="IPR011650">
    <property type="entry name" value="Peptidase_M20_dimer"/>
</dbReference>
<accession>A0ABS8PBU3</accession>
<dbReference type="Pfam" id="PF01546">
    <property type="entry name" value="Peptidase_M20"/>
    <property type="match status" value="1"/>
</dbReference>
<feature type="domain" description="Peptidase M20 dimerisation" evidence="1">
    <location>
        <begin position="228"/>
        <end position="320"/>
    </location>
</feature>
<comment type="caution">
    <text evidence="2">The sequence shown here is derived from an EMBL/GenBank/DDBJ whole genome shotgun (WGS) entry which is preliminary data.</text>
</comment>
<dbReference type="EMBL" id="JAJNDB010000004">
    <property type="protein sequence ID" value="MCD2195463.1"/>
    <property type="molecule type" value="Genomic_DNA"/>
</dbReference>
<evidence type="ECO:0000259" key="1">
    <source>
        <dbReference type="Pfam" id="PF07687"/>
    </source>
</evidence>
<name>A0ABS8PBU3_9PSEU</name>
<dbReference type="PANTHER" id="PTHR30575:SF3">
    <property type="entry name" value="PEPTIDASE M20 DIMERISATION DOMAIN-CONTAINING PROTEIN"/>
    <property type="match status" value="1"/>
</dbReference>
<dbReference type="InterPro" id="IPR017439">
    <property type="entry name" value="Amidohydrolase"/>
</dbReference>
<dbReference type="InterPro" id="IPR002933">
    <property type="entry name" value="Peptidase_M20"/>
</dbReference>
<evidence type="ECO:0000313" key="3">
    <source>
        <dbReference type="Proteomes" id="UP001199469"/>
    </source>
</evidence>
<dbReference type="InterPro" id="IPR036264">
    <property type="entry name" value="Bact_exopeptidase_dim_dom"/>
</dbReference>
<dbReference type="RefSeq" id="WP_230736594.1">
    <property type="nucleotide sequence ID" value="NZ_JAJNDB010000004.1"/>
</dbReference>
<evidence type="ECO:0000313" key="2">
    <source>
        <dbReference type="EMBL" id="MCD2195463.1"/>
    </source>
</evidence>
<dbReference type="InterPro" id="IPR052030">
    <property type="entry name" value="Peptidase_M20/M20A_hydrolases"/>
</dbReference>
<dbReference type="Pfam" id="PF07687">
    <property type="entry name" value="M20_dimer"/>
    <property type="match status" value="1"/>
</dbReference>
<reference evidence="2 3" key="1">
    <citation type="submission" date="2021-11" db="EMBL/GenBank/DDBJ databases">
        <title>Draft genome sequence of Actinomycetospora sp. SF1 isolated from the rhizosphere soil.</title>
        <authorList>
            <person name="Duangmal K."/>
            <person name="Chantavorakit T."/>
        </authorList>
    </citation>
    <scope>NUCLEOTIDE SEQUENCE [LARGE SCALE GENOMIC DNA]</scope>
    <source>
        <strain evidence="2 3">TBRC 5722</strain>
    </source>
</reference>
<keyword evidence="3" id="KW-1185">Reference proteome</keyword>
<dbReference type="NCBIfam" id="TIGR01891">
    <property type="entry name" value="amidohydrolases"/>
    <property type="match status" value="1"/>
</dbReference>
<dbReference type="SUPFAM" id="SSF53187">
    <property type="entry name" value="Zn-dependent exopeptidases"/>
    <property type="match status" value="1"/>
</dbReference>
<dbReference type="PANTHER" id="PTHR30575">
    <property type="entry name" value="PEPTIDASE M20"/>
    <property type="match status" value="1"/>
</dbReference>
<organism evidence="2 3">
    <name type="scientific">Actinomycetospora endophytica</name>
    <dbReference type="NCBI Taxonomy" id="2291215"/>
    <lineage>
        <taxon>Bacteria</taxon>
        <taxon>Bacillati</taxon>
        <taxon>Actinomycetota</taxon>
        <taxon>Actinomycetes</taxon>
        <taxon>Pseudonocardiales</taxon>
        <taxon>Pseudonocardiaceae</taxon>
        <taxon>Actinomycetospora</taxon>
    </lineage>
</organism>
<dbReference type="Proteomes" id="UP001199469">
    <property type="component" value="Unassembled WGS sequence"/>
</dbReference>
<dbReference type="SUPFAM" id="SSF55031">
    <property type="entry name" value="Bacterial exopeptidase dimerisation domain"/>
    <property type="match status" value="1"/>
</dbReference>
<sequence length="427" mass="44051">MATPSTGRTATAWRRDLHAHPEVGFTEFRTASRVAGRLADLGWDIRTGTAALDPGARLGVPDDEALDRAFTAAAGDTDRAGDDRFLPPMRGGRTAVVATLDIGRPGRHVALRADMDALPIVESTAAGHVPHEQGFRSTREGEMHACGHDGHVGMAIELAERLSADPPDGRVTILLQPAEEGGRGAAAMVPAGVVDDVDVLLAAHLGIGLESRTVAAAVDGLLANTKLRAIFHGRAAHAAMAPHEGRSALLAAAAATLAVHTMPPFPGHETRVAVGALHGGTVSNIVPDRATMLLETRADEGEVNEEIEARVRAALEGAAATYGGTVEIERTGAVTTATGDPEIATAVAAAARATGLDVVTPTAELGVASDDATAFMRRVQSRGGRATYLAVGSDLAGPHHTPGFDLDESVLGPGVDLLERAVRDLMA</sequence>
<protein>
    <submittedName>
        <fullName evidence="2">Amidohydrolase</fullName>
    </submittedName>
</protein>
<gene>
    <name evidence="2" type="ORF">LQ327_19000</name>
</gene>
<dbReference type="Gene3D" id="3.40.630.10">
    <property type="entry name" value="Zn peptidases"/>
    <property type="match status" value="2"/>
</dbReference>
<dbReference type="PIRSF" id="PIRSF005962">
    <property type="entry name" value="Pept_M20D_amidohydro"/>
    <property type="match status" value="1"/>
</dbReference>
<proteinExistence type="predicted"/>